<comment type="caution">
    <text evidence="3">The sequence shown here is derived from an EMBL/GenBank/DDBJ whole genome shotgun (WGS) entry which is preliminary data.</text>
</comment>
<proteinExistence type="predicted"/>
<evidence type="ECO:0000256" key="1">
    <source>
        <dbReference type="SAM" id="MobiDB-lite"/>
    </source>
</evidence>
<evidence type="ECO:0000259" key="2">
    <source>
        <dbReference type="Pfam" id="PF25298"/>
    </source>
</evidence>
<dbReference type="AlphaFoldDB" id="A0AAV1KAC1"/>
<dbReference type="InterPro" id="IPR057251">
    <property type="entry name" value="FP_C"/>
</dbReference>
<dbReference type="Proteomes" id="UP001314205">
    <property type="component" value="Unassembled WGS sequence"/>
</dbReference>
<accession>A0AAV1KAC1</accession>
<keyword evidence="4" id="KW-1185">Reference proteome</keyword>
<evidence type="ECO:0000313" key="3">
    <source>
        <dbReference type="EMBL" id="CAK1580018.1"/>
    </source>
</evidence>
<gene>
    <name evidence="3" type="ORF">PARMNEM_LOCUS1880</name>
</gene>
<dbReference type="EMBL" id="CAVLGL010000013">
    <property type="protein sequence ID" value="CAK1580018.1"/>
    <property type="molecule type" value="Genomic_DNA"/>
</dbReference>
<feature type="domain" description="FP protein C-terminal" evidence="2">
    <location>
        <begin position="266"/>
        <end position="318"/>
    </location>
</feature>
<feature type="region of interest" description="Disordered" evidence="1">
    <location>
        <begin position="1"/>
        <end position="24"/>
    </location>
</feature>
<dbReference type="PANTHER" id="PTHR11505">
    <property type="entry name" value="L1 TRANSPOSABLE ELEMENT-RELATED"/>
    <property type="match status" value="1"/>
</dbReference>
<evidence type="ECO:0000313" key="4">
    <source>
        <dbReference type="Proteomes" id="UP001314205"/>
    </source>
</evidence>
<protein>
    <recommendedName>
        <fullName evidence="2">FP protein C-terminal domain-containing protein</fullName>
    </recommendedName>
</protein>
<dbReference type="Pfam" id="PF25298">
    <property type="entry name" value="Baculo_FP_2nd"/>
    <property type="match status" value="1"/>
</dbReference>
<organism evidence="3 4">
    <name type="scientific">Parnassius mnemosyne</name>
    <name type="common">clouded apollo</name>
    <dbReference type="NCBI Taxonomy" id="213953"/>
    <lineage>
        <taxon>Eukaryota</taxon>
        <taxon>Metazoa</taxon>
        <taxon>Ecdysozoa</taxon>
        <taxon>Arthropoda</taxon>
        <taxon>Hexapoda</taxon>
        <taxon>Insecta</taxon>
        <taxon>Pterygota</taxon>
        <taxon>Neoptera</taxon>
        <taxon>Endopterygota</taxon>
        <taxon>Lepidoptera</taxon>
        <taxon>Glossata</taxon>
        <taxon>Ditrysia</taxon>
        <taxon>Papilionoidea</taxon>
        <taxon>Papilionidae</taxon>
        <taxon>Parnassiinae</taxon>
        <taxon>Parnassini</taxon>
        <taxon>Parnassius</taxon>
        <taxon>Driopa</taxon>
    </lineage>
</organism>
<name>A0AAV1KAC1_9NEOP</name>
<reference evidence="3 4" key="1">
    <citation type="submission" date="2023-11" db="EMBL/GenBank/DDBJ databases">
        <authorList>
            <person name="Hedman E."/>
            <person name="Englund M."/>
            <person name="Stromberg M."/>
            <person name="Nyberg Akerstrom W."/>
            <person name="Nylinder S."/>
            <person name="Jareborg N."/>
            <person name="Kallberg Y."/>
            <person name="Kronander E."/>
        </authorList>
    </citation>
    <scope>NUCLEOTIDE SEQUENCE [LARGE SCALE GENOMIC DNA]</scope>
</reference>
<feature type="compositionally biased region" description="Polar residues" evidence="1">
    <location>
        <begin position="1"/>
        <end position="16"/>
    </location>
</feature>
<dbReference type="InterPro" id="IPR004244">
    <property type="entry name" value="Transposase_22"/>
</dbReference>
<sequence>MSVSRTPPSGCSSSHPDLSKIHDDVPTNIVQRKRKSPDCHCNYQEILSDFQNKIMSSFQSVLETQNEKINSTLNALRDDLFIFRQEISEINVTIQKLSEEQSSIKKEVDQLISNNNINNHKIKSIMNDAEESRSIINHLSQQLRFKEQQGRINNLELSGIPTVKGENLMSIVHKIANKIGFSLASTDIDSIHRVQRFIPKNKKDAASYNGQPSRDLSSIPNIIVRFTQRQRKREMLAAVRARRGLTTADAGLDGPSKPIFISDHLTPDNKLLYKQARLLVKENNYKYIWLSECKIMVRKNDTSKALLVSCQADLMKIK</sequence>